<feature type="transmembrane region" description="Helical" evidence="1">
    <location>
        <begin position="368"/>
        <end position="393"/>
    </location>
</feature>
<dbReference type="Proteomes" id="UP000228533">
    <property type="component" value="Unassembled WGS sequence"/>
</dbReference>
<feature type="transmembrane region" description="Helical" evidence="1">
    <location>
        <begin position="83"/>
        <end position="107"/>
    </location>
</feature>
<feature type="transmembrane region" description="Helical" evidence="1">
    <location>
        <begin position="338"/>
        <end position="361"/>
    </location>
</feature>
<organism evidence="2 3">
    <name type="scientific">Candidatus Falkowbacteria bacterium CG10_big_fil_rev_8_21_14_0_10_37_14</name>
    <dbReference type="NCBI Taxonomy" id="1974561"/>
    <lineage>
        <taxon>Bacteria</taxon>
        <taxon>Candidatus Falkowiibacteriota</taxon>
    </lineage>
</organism>
<feature type="transmembrane region" description="Helical" evidence="1">
    <location>
        <begin position="136"/>
        <end position="154"/>
    </location>
</feature>
<evidence type="ECO:0000313" key="2">
    <source>
        <dbReference type="EMBL" id="PIT96198.1"/>
    </source>
</evidence>
<reference evidence="3" key="1">
    <citation type="submission" date="2017-09" db="EMBL/GenBank/DDBJ databases">
        <title>Depth-based differentiation of microbial function through sediment-hosted aquifers and enrichment of novel symbionts in the deep terrestrial subsurface.</title>
        <authorList>
            <person name="Probst A.J."/>
            <person name="Ladd B."/>
            <person name="Jarett J.K."/>
            <person name="Geller-Mcgrath D.E."/>
            <person name="Sieber C.M.K."/>
            <person name="Emerson J.B."/>
            <person name="Anantharaman K."/>
            <person name="Thomas B.C."/>
            <person name="Malmstrom R."/>
            <person name="Stieglmeier M."/>
            <person name="Klingl A."/>
            <person name="Woyke T."/>
            <person name="Ryan C.M."/>
            <person name="Banfield J.F."/>
        </authorList>
    </citation>
    <scope>NUCLEOTIDE SEQUENCE [LARGE SCALE GENOMIC DNA]</scope>
</reference>
<dbReference type="EMBL" id="PFAM01000012">
    <property type="protein sequence ID" value="PIT96198.1"/>
    <property type="molecule type" value="Genomic_DNA"/>
</dbReference>
<protein>
    <recommendedName>
        <fullName evidence="4">Glycosyltransferase RgtA/B/C/D-like domain-containing protein</fullName>
    </recommendedName>
</protein>
<gene>
    <name evidence="2" type="ORF">COT94_01890</name>
</gene>
<evidence type="ECO:0008006" key="4">
    <source>
        <dbReference type="Google" id="ProtNLM"/>
    </source>
</evidence>
<dbReference type="AlphaFoldDB" id="A0A2M6WTS4"/>
<keyword evidence="1" id="KW-0472">Membrane</keyword>
<evidence type="ECO:0000256" key="1">
    <source>
        <dbReference type="SAM" id="Phobius"/>
    </source>
</evidence>
<accession>A0A2M6WTS4</accession>
<proteinExistence type="predicted"/>
<feature type="transmembrane region" description="Helical" evidence="1">
    <location>
        <begin position="274"/>
        <end position="294"/>
    </location>
</feature>
<feature type="transmembrane region" description="Helical" evidence="1">
    <location>
        <begin position="7"/>
        <end position="27"/>
    </location>
</feature>
<feature type="transmembrane region" description="Helical" evidence="1">
    <location>
        <begin position="166"/>
        <end position="196"/>
    </location>
</feature>
<feature type="transmembrane region" description="Helical" evidence="1">
    <location>
        <begin position="216"/>
        <end position="239"/>
    </location>
</feature>
<comment type="caution">
    <text evidence="2">The sequence shown here is derived from an EMBL/GenBank/DDBJ whole genome shotgun (WGS) entry which is preliminary data.</text>
</comment>
<keyword evidence="1" id="KW-0812">Transmembrane</keyword>
<evidence type="ECO:0000313" key="3">
    <source>
        <dbReference type="Proteomes" id="UP000228533"/>
    </source>
</evidence>
<feature type="transmembrane region" description="Helical" evidence="1">
    <location>
        <begin position="306"/>
        <end position="326"/>
    </location>
</feature>
<sequence>MKIQNKFWWALIGLSLVMFGFAVWRAINLSVAHDEAVTYLLHVPKSYTGIFTYKSTDFIPENNHPLSTALAKFFTSSFVDNILFFRLGSLLGLLFYLGGLFIIATGLKDNWQKFILFILMLFNPFVFDFMSVARGYGLGAGLLVLGLSLLLISIKNSKTVFLLAGFLLLSLAVLAHASFLYAYLAVLVAWLSIILVDVLKNKSDLKTISDRFVEKFIVPVTPSLFVVYFLAMPFINGLANNKNIYFGGADNWWSSMVMSLINAVLFNANYPAWLAQVLGVLILFIVFCPVLVVLIKREKFKNKDLLWFWFSWLTLIISVAIVITNVKFNHSLYPIERAGLFLLIEFLVYMTCLILNFSYLLKDKIKKIFLSVLSIIIISHFVYVFTPLMTYVWPYDKHTKEVMEYIKRDSGGKRINIGIDWLFEPSINYYIVRDKLNIDFVDRGGINERKFDYYVLFDNSEYTKAIKDLNLSVIKEYTDSKVIIAKPNK</sequence>
<keyword evidence="1" id="KW-1133">Transmembrane helix</keyword>
<name>A0A2M6WTS4_9BACT</name>